<dbReference type="SUPFAM" id="SSF46689">
    <property type="entry name" value="Homeodomain-like"/>
    <property type="match status" value="1"/>
</dbReference>
<dbReference type="Gene3D" id="1.10.10.60">
    <property type="entry name" value="Homeodomain-like"/>
    <property type="match status" value="1"/>
</dbReference>
<dbReference type="Pfam" id="PF02796">
    <property type="entry name" value="HTH_7"/>
    <property type="match status" value="1"/>
</dbReference>
<dbReference type="Proteomes" id="UP001526446">
    <property type="component" value="Unassembled WGS sequence"/>
</dbReference>
<organism evidence="3 4">
    <name type="scientific">Acetobacter farinalis</name>
    <dbReference type="NCBI Taxonomy" id="1260984"/>
    <lineage>
        <taxon>Bacteria</taxon>
        <taxon>Pseudomonadati</taxon>
        <taxon>Pseudomonadota</taxon>
        <taxon>Alphaproteobacteria</taxon>
        <taxon>Acetobacterales</taxon>
        <taxon>Acetobacteraceae</taxon>
        <taxon>Acetobacter</taxon>
    </lineage>
</organism>
<feature type="region of interest" description="Disordered" evidence="1">
    <location>
        <begin position="1"/>
        <end position="35"/>
    </location>
</feature>
<dbReference type="RefSeq" id="WP_265794630.1">
    <property type="nucleotide sequence ID" value="NZ_JAPIUX010000060.1"/>
</dbReference>
<dbReference type="InterPro" id="IPR009057">
    <property type="entry name" value="Homeodomain-like_sf"/>
</dbReference>
<protein>
    <submittedName>
        <fullName evidence="3">Helix-turn-helix domain-containing protein</fullName>
    </submittedName>
</protein>
<gene>
    <name evidence="3" type="ORF">OQ252_13280</name>
</gene>
<dbReference type="EMBL" id="JAPIUX010000060">
    <property type="protein sequence ID" value="MCX2562346.1"/>
    <property type="molecule type" value="Genomic_DNA"/>
</dbReference>
<feature type="domain" description="Resolvase HTH" evidence="2">
    <location>
        <begin position="62"/>
        <end position="105"/>
    </location>
</feature>
<feature type="compositionally biased region" description="Polar residues" evidence="1">
    <location>
        <begin position="10"/>
        <end position="35"/>
    </location>
</feature>
<reference evidence="3 4" key="1">
    <citation type="submission" date="2022-11" db="EMBL/GenBank/DDBJ databases">
        <title>Genome sequencing of Acetobacter type strain.</title>
        <authorList>
            <person name="Heo J."/>
            <person name="Lee D."/>
            <person name="Han B.-H."/>
            <person name="Hong S.-B."/>
            <person name="Kwon S.-W."/>
        </authorList>
    </citation>
    <scope>NUCLEOTIDE SEQUENCE [LARGE SCALE GENOMIC DNA]</scope>
    <source>
        <strain evidence="3 4">KACC 21251</strain>
    </source>
</reference>
<evidence type="ECO:0000313" key="3">
    <source>
        <dbReference type="EMBL" id="MCX2562346.1"/>
    </source>
</evidence>
<evidence type="ECO:0000259" key="2">
    <source>
        <dbReference type="Pfam" id="PF02796"/>
    </source>
</evidence>
<name>A0ABT3QAN0_9PROT</name>
<comment type="caution">
    <text evidence="3">The sequence shown here is derived from an EMBL/GenBank/DDBJ whole genome shotgun (WGS) entry which is preliminary data.</text>
</comment>
<accession>A0ABT3QAN0</accession>
<evidence type="ECO:0000256" key="1">
    <source>
        <dbReference type="SAM" id="MobiDB-lite"/>
    </source>
</evidence>
<feature type="non-terminal residue" evidence="3">
    <location>
        <position position="1"/>
    </location>
</feature>
<dbReference type="InterPro" id="IPR006120">
    <property type="entry name" value="Resolvase_HTH_dom"/>
</dbReference>
<evidence type="ECO:0000313" key="4">
    <source>
        <dbReference type="Proteomes" id="UP001526446"/>
    </source>
</evidence>
<sequence length="111" mass="12496">GAAPDLLKTQIKSSPENRQSNRQNPEITGQAHQSTVLRSLHLIRTRTAEGRELAKKRGIKMGRPQRITEKQKVQILKRRSEGQTLYEIAKDYDIVPSTVLRIVNKSSAPIA</sequence>
<proteinExistence type="predicted"/>
<keyword evidence="4" id="KW-1185">Reference proteome</keyword>